<dbReference type="PANTHER" id="PTHR42784">
    <property type="entry name" value="PYRANOSE 2-OXIDASE"/>
    <property type="match status" value="1"/>
</dbReference>
<sequence>MRSPRGGDLLEHPLKADLLAPQQRLETVGADAELHGQSLFSLGNGGATLRRSAGLSGTLASENILHNLIDFATPPSVHAVKNEKNLRRTSSNPCHPGGPTMTILAADVVIVGSGPTGSTYARIIRRDWPEARILMVEAGPKATPEIGRHLDNLPDAARTEAQLLAQGPKRGESYAPITRDEWEARKAGKHDASLLRRPGLFFANTDTPDERAFAGFAAASVGGMGVQWTSGCPHPSKSERVPFIDAAEMEAALQLADALLGANKHPFPGCKGSEEMRRRLGEVFNPGRPKDRKVQPMPLAYTVTEEGVITHGTDHILGEMVTEPEEMFRILPETACRRVLHENGVATGVELVSMANGESWKVEAGTVVVAADSLHGPQLLYGSGIRPEALGRGINDHYLINRFFITDIEGPLTSMSWIPRVDTEDFPFSVTIHGNDPAKFPFPEEIEGTLVGMGLFVAADPRPENRIVFDEDNLDWKGLPSFSIHAPVNEVDQERIEMGKAMAEKIATTLGTLLDGFATVRIPTGNSLHYQGTMRMGESDDGTSVCDRYSRVWGFENLYVAGNGIIPTVTATNPTPFIVALASMGAQKIAETRRAVAKADA</sequence>
<dbReference type="InterPro" id="IPR000172">
    <property type="entry name" value="GMC_OxRdtase_N"/>
</dbReference>
<dbReference type="Gene3D" id="3.50.50.60">
    <property type="entry name" value="FAD/NAD(P)-binding domain"/>
    <property type="match status" value="3"/>
</dbReference>
<feature type="domain" description="Glucose-methanol-choline oxidoreductase C-terminal" evidence="7">
    <location>
        <begin position="462"/>
        <end position="582"/>
    </location>
</feature>
<evidence type="ECO:0000256" key="4">
    <source>
        <dbReference type="ARBA" id="ARBA00022827"/>
    </source>
</evidence>
<dbReference type="SUPFAM" id="SSF54373">
    <property type="entry name" value="FAD-linked reductases, C-terminal domain"/>
    <property type="match status" value="1"/>
</dbReference>
<dbReference type="Pfam" id="PF05199">
    <property type="entry name" value="GMC_oxred_C"/>
    <property type="match status" value="1"/>
</dbReference>
<evidence type="ECO:0000256" key="5">
    <source>
        <dbReference type="ARBA" id="ARBA00023002"/>
    </source>
</evidence>
<feature type="domain" description="Glucose-methanol-choline oxidoreductase N-terminal" evidence="6">
    <location>
        <begin position="329"/>
        <end position="398"/>
    </location>
</feature>
<reference evidence="8 9" key="1">
    <citation type="submission" date="2017-06" db="EMBL/GenBank/DDBJ databases">
        <title>Yangia sp. YSBP01 complete genome sequence.</title>
        <authorList>
            <person name="Woo J.-H."/>
            <person name="Kim H.-S."/>
        </authorList>
    </citation>
    <scope>NUCLEOTIDE SEQUENCE [LARGE SCALE GENOMIC DNA]</scope>
    <source>
        <strain evidence="8 9">YSBP01</strain>
    </source>
</reference>
<accession>A0A2U8HIH0</accession>
<dbReference type="SUPFAM" id="SSF51905">
    <property type="entry name" value="FAD/NAD(P)-binding domain"/>
    <property type="match status" value="1"/>
</dbReference>
<dbReference type="KEGG" id="ypac:CEW88_18040"/>
<evidence type="ECO:0000256" key="2">
    <source>
        <dbReference type="ARBA" id="ARBA00010790"/>
    </source>
</evidence>
<keyword evidence="4" id="KW-0274">FAD</keyword>
<dbReference type="GO" id="GO:0050660">
    <property type="term" value="F:flavin adenine dinucleotide binding"/>
    <property type="evidence" value="ECO:0007669"/>
    <property type="project" value="InterPro"/>
</dbReference>
<keyword evidence="3" id="KW-0285">Flavoprotein</keyword>
<name>A0A2U8HIH0_9RHOB</name>
<comment type="similarity">
    <text evidence="2">Belongs to the GMC oxidoreductase family.</text>
</comment>
<dbReference type="GO" id="GO:0016614">
    <property type="term" value="F:oxidoreductase activity, acting on CH-OH group of donors"/>
    <property type="evidence" value="ECO:0007669"/>
    <property type="project" value="InterPro"/>
</dbReference>
<protein>
    <submittedName>
        <fullName evidence="8">Choline dehydrogenase</fullName>
    </submittedName>
</protein>
<evidence type="ECO:0000256" key="1">
    <source>
        <dbReference type="ARBA" id="ARBA00001974"/>
    </source>
</evidence>
<dbReference type="Proteomes" id="UP000244915">
    <property type="component" value="Chromosome 2"/>
</dbReference>
<organism evidence="8 9">
    <name type="scientific">Alloyangia pacifica</name>
    <dbReference type="NCBI Taxonomy" id="311180"/>
    <lineage>
        <taxon>Bacteria</taxon>
        <taxon>Pseudomonadati</taxon>
        <taxon>Pseudomonadota</taxon>
        <taxon>Alphaproteobacteria</taxon>
        <taxon>Rhodobacterales</taxon>
        <taxon>Roseobacteraceae</taxon>
        <taxon>Alloyangia</taxon>
    </lineage>
</organism>
<evidence type="ECO:0000313" key="9">
    <source>
        <dbReference type="Proteomes" id="UP000244915"/>
    </source>
</evidence>
<comment type="cofactor">
    <cofactor evidence="1">
        <name>FAD</name>
        <dbReference type="ChEBI" id="CHEBI:57692"/>
    </cofactor>
</comment>
<evidence type="ECO:0000259" key="6">
    <source>
        <dbReference type="Pfam" id="PF00732"/>
    </source>
</evidence>
<dbReference type="EMBL" id="CP022190">
    <property type="protein sequence ID" value="AWI85614.1"/>
    <property type="molecule type" value="Genomic_DNA"/>
</dbReference>
<evidence type="ECO:0000256" key="3">
    <source>
        <dbReference type="ARBA" id="ARBA00022630"/>
    </source>
</evidence>
<dbReference type="PANTHER" id="PTHR42784:SF1">
    <property type="entry name" value="PYRANOSE 2-OXIDASE"/>
    <property type="match status" value="1"/>
</dbReference>
<dbReference type="Pfam" id="PF00732">
    <property type="entry name" value="GMC_oxred_N"/>
    <property type="match status" value="1"/>
</dbReference>
<dbReference type="AlphaFoldDB" id="A0A2U8HIH0"/>
<proteinExistence type="inferred from homology"/>
<dbReference type="InterPro" id="IPR007867">
    <property type="entry name" value="GMC_OxRtase_C"/>
</dbReference>
<dbReference type="InterPro" id="IPR051473">
    <property type="entry name" value="P2Ox-like"/>
</dbReference>
<evidence type="ECO:0000313" key="8">
    <source>
        <dbReference type="EMBL" id="AWI85614.1"/>
    </source>
</evidence>
<keyword evidence="5" id="KW-0560">Oxidoreductase</keyword>
<dbReference type="InterPro" id="IPR036188">
    <property type="entry name" value="FAD/NAD-bd_sf"/>
</dbReference>
<evidence type="ECO:0000259" key="7">
    <source>
        <dbReference type="Pfam" id="PF05199"/>
    </source>
</evidence>
<gene>
    <name evidence="8" type="ORF">CEW88_18040</name>
</gene>